<organism evidence="2 3">
    <name type="scientific">Triparma columacea</name>
    <dbReference type="NCBI Taxonomy" id="722753"/>
    <lineage>
        <taxon>Eukaryota</taxon>
        <taxon>Sar</taxon>
        <taxon>Stramenopiles</taxon>
        <taxon>Ochrophyta</taxon>
        <taxon>Bolidophyceae</taxon>
        <taxon>Parmales</taxon>
        <taxon>Triparmaceae</taxon>
        <taxon>Triparma</taxon>
    </lineage>
</organism>
<protein>
    <submittedName>
        <fullName evidence="2">Uncharacterized protein</fullName>
    </submittedName>
</protein>
<dbReference type="EMBL" id="BRYA01000598">
    <property type="protein sequence ID" value="GMI25044.1"/>
    <property type="molecule type" value="Genomic_DNA"/>
</dbReference>
<dbReference type="OrthoDB" id="10454137at2759"/>
<keyword evidence="3" id="KW-1185">Reference proteome</keyword>
<dbReference type="Proteomes" id="UP001165065">
    <property type="component" value="Unassembled WGS sequence"/>
</dbReference>
<reference evidence="3" key="1">
    <citation type="journal article" date="2023" name="Commun. Biol.">
        <title>Genome analysis of Parmales, the sister group of diatoms, reveals the evolutionary specialization of diatoms from phago-mixotrophs to photoautotrophs.</title>
        <authorList>
            <person name="Ban H."/>
            <person name="Sato S."/>
            <person name="Yoshikawa S."/>
            <person name="Yamada K."/>
            <person name="Nakamura Y."/>
            <person name="Ichinomiya M."/>
            <person name="Sato N."/>
            <person name="Blanc-Mathieu R."/>
            <person name="Endo H."/>
            <person name="Kuwata A."/>
            <person name="Ogata H."/>
        </authorList>
    </citation>
    <scope>NUCLEOTIDE SEQUENCE [LARGE SCALE GENOMIC DNA]</scope>
</reference>
<proteinExistence type="predicted"/>
<evidence type="ECO:0000313" key="3">
    <source>
        <dbReference type="Proteomes" id="UP001165065"/>
    </source>
</evidence>
<evidence type="ECO:0000256" key="1">
    <source>
        <dbReference type="SAM" id="MobiDB-lite"/>
    </source>
</evidence>
<accession>A0A9W7L2D5</accession>
<feature type="region of interest" description="Disordered" evidence="1">
    <location>
        <begin position="1"/>
        <end position="47"/>
    </location>
</feature>
<comment type="caution">
    <text evidence="2">The sequence shown here is derived from an EMBL/GenBank/DDBJ whole genome shotgun (WGS) entry which is preliminary data.</text>
</comment>
<name>A0A9W7L2D5_9STRA</name>
<sequence>MLPPAAEITPEMASRNISPPPPYQPRIVSAASSPPHTPIAIPSPERRHRRTFEILEDELKSKLAFPSFRATKKVGSTCSLGRRTCKNCSIVYGVFGGFVVEDDFCSSDCRTNFDLQAPKESSIYPTNAVPVKVVVGNIRQAAVTEAFNASSAALQPIAIEASGVVAYKRVMPVTVSRGDSMDRAMNTHANY</sequence>
<dbReference type="AlphaFoldDB" id="A0A9W7L2D5"/>
<evidence type="ECO:0000313" key="2">
    <source>
        <dbReference type="EMBL" id="GMI25044.1"/>
    </source>
</evidence>
<gene>
    <name evidence="2" type="ORF">TrCOL_g12035</name>
</gene>